<evidence type="ECO:0000256" key="5">
    <source>
        <dbReference type="RuleBase" id="RU363032"/>
    </source>
</evidence>
<gene>
    <name evidence="7" type="ordered locus">GPOL_c49700</name>
</gene>
<reference evidence="7 8" key="1">
    <citation type="journal article" date="2012" name="Appl. Environ. Microbiol.">
        <title>Involvement of two latex-clearing proteins during rubber degradation and insights into the subsequent degradation pathway revealed by the genome sequence of Gordonia polyisoprenivorans strain VH2.</title>
        <authorList>
            <person name="Hiessl S."/>
            <person name="Schuldes J."/>
            <person name="Thurmer A."/>
            <person name="Halbsguth T."/>
            <person name="Broker D."/>
            <person name="Angelov A."/>
            <person name="Liebl W."/>
            <person name="Daniel R."/>
            <person name="Steinbuchel A."/>
        </authorList>
    </citation>
    <scope>NUCLEOTIDE SEQUENCE [LARGE SCALE GENOMIC DNA]</scope>
    <source>
        <strain evidence="8">DSM 44266 / VH2</strain>
    </source>
</reference>
<dbReference type="CDD" id="cd06261">
    <property type="entry name" value="TM_PBP2"/>
    <property type="match status" value="2"/>
</dbReference>
<evidence type="ECO:0000313" key="7">
    <source>
        <dbReference type="EMBL" id="AFA75964.1"/>
    </source>
</evidence>
<feature type="transmembrane region" description="Helical" evidence="5">
    <location>
        <begin position="156"/>
        <end position="179"/>
    </location>
</feature>
<dbReference type="KEGG" id="gpo:GPOL_c49700"/>
<comment type="similarity">
    <text evidence="5">Belongs to the binding-protein-dependent transport system permease family.</text>
</comment>
<dbReference type="eggNOG" id="COG4986">
    <property type="taxonomic scope" value="Bacteria"/>
</dbReference>
<dbReference type="GO" id="GO:0055085">
    <property type="term" value="P:transmembrane transport"/>
    <property type="evidence" value="ECO:0007669"/>
    <property type="project" value="InterPro"/>
</dbReference>
<evidence type="ECO:0000256" key="3">
    <source>
        <dbReference type="ARBA" id="ARBA00022989"/>
    </source>
</evidence>
<dbReference type="GO" id="GO:0005886">
    <property type="term" value="C:plasma membrane"/>
    <property type="evidence" value="ECO:0007669"/>
    <property type="project" value="UniProtKB-SubCell"/>
</dbReference>
<feature type="transmembrane region" description="Helical" evidence="5">
    <location>
        <begin position="510"/>
        <end position="532"/>
    </location>
</feature>
<dbReference type="EMBL" id="CP003119">
    <property type="protein sequence ID" value="AFA75964.1"/>
    <property type="molecule type" value="Genomic_DNA"/>
</dbReference>
<keyword evidence="8" id="KW-1185">Reference proteome</keyword>
<feature type="domain" description="ABC transmembrane type-1" evidence="6">
    <location>
        <begin position="401"/>
        <end position="585"/>
    </location>
</feature>
<keyword evidence="3 5" id="KW-1133">Transmembrane helix</keyword>
<dbReference type="PROSITE" id="PS50928">
    <property type="entry name" value="ABC_TM1"/>
    <property type="match status" value="2"/>
</dbReference>
<feature type="transmembrane region" description="Helical" evidence="5">
    <location>
        <begin position="207"/>
        <end position="231"/>
    </location>
</feature>
<feature type="transmembrane region" description="Helical" evidence="5">
    <location>
        <begin position="360"/>
        <end position="378"/>
    </location>
</feature>
<comment type="subcellular location">
    <subcellularLocation>
        <location evidence="5">Cell membrane</location>
        <topology evidence="5">Multi-pass membrane protein</topology>
    </subcellularLocation>
    <subcellularLocation>
        <location evidence="1">Membrane</location>
        <topology evidence="1">Multi-pass membrane protein</topology>
    </subcellularLocation>
</comment>
<dbReference type="STRING" id="1112204.GPOL_c49700"/>
<feature type="transmembrane region" description="Helical" evidence="5">
    <location>
        <begin position="464"/>
        <end position="489"/>
    </location>
</feature>
<evidence type="ECO:0000256" key="4">
    <source>
        <dbReference type="ARBA" id="ARBA00023136"/>
    </source>
</evidence>
<organism evidence="7 8">
    <name type="scientific">Gordonia polyisoprenivorans (strain DSM 44266 / VH2)</name>
    <dbReference type="NCBI Taxonomy" id="1112204"/>
    <lineage>
        <taxon>Bacteria</taxon>
        <taxon>Bacillati</taxon>
        <taxon>Actinomycetota</taxon>
        <taxon>Actinomycetes</taxon>
        <taxon>Mycobacteriales</taxon>
        <taxon>Gordoniaceae</taxon>
        <taxon>Gordonia</taxon>
    </lineage>
</organism>
<dbReference type="Pfam" id="PF00528">
    <property type="entry name" value="BPD_transp_1"/>
    <property type="match status" value="2"/>
</dbReference>
<dbReference type="InterPro" id="IPR035906">
    <property type="entry name" value="MetI-like_sf"/>
</dbReference>
<dbReference type="Proteomes" id="UP000009154">
    <property type="component" value="Chromosome"/>
</dbReference>
<dbReference type="HOGENOM" id="CLU_036171_2_0_11"/>
<feature type="transmembrane region" description="Helical" evidence="5">
    <location>
        <begin position="435"/>
        <end position="458"/>
    </location>
</feature>
<name>H6N2Y5_GORPV</name>
<feature type="transmembrane region" description="Helical" evidence="5">
    <location>
        <begin position="123"/>
        <end position="150"/>
    </location>
</feature>
<feature type="transmembrane region" description="Helical" evidence="5">
    <location>
        <begin position="85"/>
        <end position="111"/>
    </location>
</feature>
<evidence type="ECO:0000313" key="8">
    <source>
        <dbReference type="Proteomes" id="UP000009154"/>
    </source>
</evidence>
<evidence type="ECO:0000259" key="6">
    <source>
        <dbReference type="PROSITE" id="PS50928"/>
    </source>
</evidence>
<dbReference type="Gene3D" id="1.10.3720.10">
    <property type="entry name" value="MetI-like"/>
    <property type="match status" value="2"/>
</dbReference>
<keyword evidence="5" id="KW-0813">Transport</keyword>
<protein>
    <submittedName>
        <fullName evidence="7">ABC transporter, transmembrane domain protein</fullName>
    </submittedName>
</protein>
<evidence type="ECO:0000256" key="1">
    <source>
        <dbReference type="ARBA" id="ARBA00004141"/>
    </source>
</evidence>
<dbReference type="InterPro" id="IPR000515">
    <property type="entry name" value="MetI-like"/>
</dbReference>
<accession>H6N2Y5</accession>
<feature type="transmembrane region" description="Helical" evidence="5">
    <location>
        <begin position="398"/>
        <end position="423"/>
    </location>
</feature>
<dbReference type="SUPFAM" id="SSF161098">
    <property type="entry name" value="MetI-like"/>
    <property type="match status" value="2"/>
</dbReference>
<feature type="transmembrane region" description="Helical" evidence="5">
    <location>
        <begin position="265"/>
        <end position="285"/>
    </location>
</feature>
<feature type="transmembrane region" description="Helical" evidence="5">
    <location>
        <begin position="45"/>
        <end position="65"/>
    </location>
</feature>
<proteinExistence type="inferred from homology"/>
<sequence length="604" mass="65272">MPPALSTNCAVRERLSDMTTVLRRGAPPTAGRPERVRPRAWPADILVLVGAAALIWCIITLAHAMGAPADLAGAPSSIDTDPAKLPYYAARSLLRMFIGLGLSIVFTLVYATLAARSRRARTVLLPILDILQSVPILGFLSVTVTFFVALFPGSELGLECASIFAIFTSMAWNITFAFYQSLVSQPRDLTEAAVNLRMTRWQRFWRLDVPSGLIPMVWNAMMSFGGAWFFLTASEAVTVGGKSYALPGIGAYVASASDAGQLSRIWWAILTMVIVVVALNAVFWSPLTAWVERFRIENSASGVEPKSMMLSLLRRSNAGRAAGIVFAPVAAFLDRVCGFLGGRTQPVTTSTAARRRTGDVVFVVAVLAVLVYTTWRVVESIAAWADLATVGSVFAMGLATMARVVALMIVASAIWVPIGVIIGLNPRMTRMLQPVVQVCASFPANFLFPMVMAVFIAWHIPLNIGGIVLMALGTQWYILFNVIAGAGAIPNDLLEASRDMRLPRVLRWRYVLLPGIFASFVTGGITAAGGAWNASIVAEFVSYNGTDHHAYGLGNYIAEQTASSAPGHTALLLLGIVVMCLFVVATNAAFWRRLYALAERRYSL</sequence>
<feature type="transmembrane region" description="Helical" evidence="5">
    <location>
        <begin position="570"/>
        <end position="591"/>
    </location>
</feature>
<feature type="domain" description="ABC transmembrane type-1" evidence="6">
    <location>
        <begin position="89"/>
        <end position="283"/>
    </location>
</feature>
<keyword evidence="2 5" id="KW-0812">Transmembrane</keyword>
<evidence type="ECO:0000256" key="2">
    <source>
        <dbReference type="ARBA" id="ARBA00022692"/>
    </source>
</evidence>
<keyword evidence="4 5" id="KW-0472">Membrane</keyword>
<dbReference type="AlphaFoldDB" id="H6N2Y5"/>
<dbReference type="PANTHER" id="PTHR42744:SF1">
    <property type="entry name" value="BINDING-PROTEIN-DEPENDENT TRANSPORT SYSTEMS INNER MEMBRANE COMPONENT"/>
    <property type="match status" value="1"/>
</dbReference>
<dbReference type="PANTHER" id="PTHR42744">
    <property type="entry name" value="BINDING-PROTEIN-DEPENDENT TRANSPORT SYSTEMS INNER MEMBRANE COMPONENT"/>
    <property type="match status" value="1"/>
</dbReference>